<evidence type="ECO:0000313" key="2">
    <source>
        <dbReference type="EMBL" id="KAH7053480.1"/>
    </source>
</evidence>
<feature type="compositionally biased region" description="Polar residues" evidence="1">
    <location>
        <begin position="64"/>
        <end position="93"/>
    </location>
</feature>
<proteinExistence type="predicted"/>
<evidence type="ECO:0000256" key="1">
    <source>
        <dbReference type="SAM" id="MobiDB-lite"/>
    </source>
</evidence>
<feature type="region of interest" description="Disordered" evidence="1">
    <location>
        <begin position="64"/>
        <end position="116"/>
    </location>
</feature>
<dbReference type="EMBL" id="JAGTJR010000010">
    <property type="protein sequence ID" value="KAH7053480.1"/>
    <property type="molecule type" value="Genomic_DNA"/>
</dbReference>
<organism evidence="2 3">
    <name type="scientific">Macrophomina phaseolina</name>
    <dbReference type="NCBI Taxonomy" id="35725"/>
    <lineage>
        <taxon>Eukaryota</taxon>
        <taxon>Fungi</taxon>
        <taxon>Dikarya</taxon>
        <taxon>Ascomycota</taxon>
        <taxon>Pezizomycotina</taxon>
        <taxon>Dothideomycetes</taxon>
        <taxon>Dothideomycetes incertae sedis</taxon>
        <taxon>Botryosphaeriales</taxon>
        <taxon>Botryosphaeriaceae</taxon>
        <taxon>Macrophomina</taxon>
    </lineage>
</organism>
<reference evidence="2 3" key="1">
    <citation type="journal article" date="2021" name="Nat. Commun.">
        <title>Genetic determinants of endophytism in the Arabidopsis root mycobiome.</title>
        <authorList>
            <person name="Mesny F."/>
            <person name="Miyauchi S."/>
            <person name="Thiergart T."/>
            <person name="Pickel B."/>
            <person name="Atanasova L."/>
            <person name="Karlsson M."/>
            <person name="Huettel B."/>
            <person name="Barry K.W."/>
            <person name="Haridas S."/>
            <person name="Chen C."/>
            <person name="Bauer D."/>
            <person name="Andreopoulos W."/>
            <person name="Pangilinan J."/>
            <person name="LaButti K."/>
            <person name="Riley R."/>
            <person name="Lipzen A."/>
            <person name="Clum A."/>
            <person name="Drula E."/>
            <person name="Henrissat B."/>
            <person name="Kohler A."/>
            <person name="Grigoriev I.V."/>
            <person name="Martin F.M."/>
            <person name="Hacquard S."/>
        </authorList>
    </citation>
    <scope>NUCLEOTIDE SEQUENCE [LARGE SCALE GENOMIC DNA]</scope>
    <source>
        <strain evidence="2 3">MPI-SDFR-AT-0080</strain>
    </source>
</reference>
<evidence type="ECO:0000313" key="3">
    <source>
        <dbReference type="Proteomes" id="UP000774617"/>
    </source>
</evidence>
<gene>
    <name evidence="2" type="ORF">B0J12DRAFT_56901</name>
</gene>
<feature type="compositionally biased region" description="Polar residues" evidence="1">
    <location>
        <begin position="103"/>
        <end position="114"/>
    </location>
</feature>
<accession>A0ABQ8GET9</accession>
<protein>
    <submittedName>
        <fullName evidence="2">Uncharacterized protein</fullName>
    </submittedName>
</protein>
<keyword evidence="3" id="KW-1185">Reference proteome</keyword>
<comment type="caution">
    <text evidence="2">The sequence shown here is derived from an EMBL/GenBank/DDBJ whole genome shotgun (WGS) entry which is preliminary data.</text>
</comment>
<sequence length="306" mass="34099">MRSITAEQRAALVRGLSELAEALRPLDTSLSQHVAQFVTLCDREDSGFSILQKALSSVQVPASWNADSATPGSTQSCVQTSEASSNTTPNEINPGSEAPSNPAPSTSGALNGMNSVRKKRNSDQPIIEFFQTYETSNNQRLSEKSVNTLSGLALKIPHEEKYLDDFESSYKKDPLSFWFNGHTNSSAGEGNLHVISYIFHDFDNTECLSLVRRRLILQLLSEQVDEEGKRLRETEVSRHGQTYRSWALQRVAEALSHEHPHFKKSRFKRAALAGSKWRRLRLGMCIGLANMGRAYMGILLNMLRAV</sequence>
<dbReference type="Proteomes" id="UP000774617">
    <property type="component" value="Unassembled WGS sequence"/>
</dbReference>
<name>A0ABQ8GET9_9PEZI</name>